<dbReference type="Proteomes" id="UP001328733">
    <property type="component" value="Unassembled WGS sequence"/>
</dbReference>
<protein>
    <submittedName>
        <fullName evidence="2">DUF2281 domain-containing protein</fullName>
    </submittedName>
</protein>
<accession>A0AAW9QMU6</accession>
<organism evidence="2 3">
    <name type="scientific">Pannus brasiliensis CCIBt3594</name>
    <dbReference type="NCBI Taxonomy" id="1427578"/>
    <lineage>
        <taxon>Bacteria</taxon>
        <taxon>Bacillati</taxon>
        <taxon>Cyanobacteriota</taxon>
        <taxon>Cyanophyceae</taxon>
        <taxon>Oscillatoriophycideae</taxon>
        <taxon>Chroococcales</taxon>
        <taxon>Microcystaceae</taxon>
        <taxon>Pannus</taxon>
    </lineage>
</organism>
<name>A0AAW9QMU6_9CHRO</name>
<proteinExistence type="predicted"/>
<dbReference type="EMBL" id="JBAFSM010000028">
    <property type="protein sequence ID" value="MEG3438403.1"/>
    <property type="molecule type" value="Genomic_DNA"/>
</dbReference>
<dbReference type="RefSeq" id="WP_332865884.1">
    <property type="nucleotide sequence ID" value="NZ_JBAFSM010000028.1"/>
</dbReference>
<sequence>MILKDRLLTNLDKLPEDLQREVLHYSEYLVSRYGQENQESTVTKRGGLGALKGKIWMSDDFDEPLEEMKEYME</sequence>
<dbReference type="AlphaFoldDB" id="A0AAW9QMU6"/>
<evidence type="ECO:0000313" key="2">
    <source>
        <dbReference type="EMBL" id="MEG3438403.1"/>
    </source>
</evidence>
<reference evidence="2 3" key="1">
    <citation type="submission" date="2024-01" db="EMBL/GenBank/DDBJ databases">
        <title>Genomic insights into the taxonomy and metabolism of the cyanobacterium Pannus brasiliensis CCIBt3594.</title>
        <authorList>
            <person name="Machado M."/>
            <person name="Botero N.B."/>
            <person name="Andreote A.P.D."/>
            <person name="Feitosa A.M.T."/>
            <person name="Popin R."/>
            <person name="Sivonen K."/>
            <person name="Fiore M.F."/>
        </authorList>
    </citation>
    <scope>NUCLEOTIDE SEQUENCE [LARGE SCALE GENOMIC DNA]</scope>
    <source>
        <strain evidence="2 3">CCIBt3594</strain>
    </source>
</reference>
<comment type="caution">
    <text evidence="2">The sequence shown here is derived from an EMBL/GenBank/DDBJ whole genome shotgun (WGS) entry which is preliminary data.</text>
</comment>
<keyword evidence="3" id="KW-1185">Reference proteome</keyword>
<gene>
    <name evidence="2" type="ORF">V0288_14830</name>
</gene>
<dbReference type="InterPro" id="IPR018739">
    <property type="entry name" value="DUF2281"/>
</dbReference>
<dbReference type="Pfam" id="PF10047">
    <property type="entry name" value="DUF2281"/>
    <property type="match status" value="1"/>
</dbReference>
<evidence type="ECO:0000259" key="1">
    <source>
        <dbReference type="Pfam" id="PF10047"/>
    </source>
</evidence>
<evidence type="ECO:0000313" key="3">
    <source>
        <dbReference type="Proteomes" id="UP001328733"/>
    </source>
</evidence>
<feature type="domain" description="DUF2281" evidence="1">
    <location>
        <begin position="7"/>
        <end position="71"/>
    </location>
</feature>